<dbReference type="AlphaFoldDB" id="A0A6N3FUU2"/>
<keyword evidence="1" id="KW-0472">Membrane</keyword>
<keyword evidence="1" id="KW-0812">Transmembrane</keyword>
<feature type="transmembrane region" description="Helical" evidence="1">
    <location>
        <begin position="106"/>
        <end position="124"/>
    </location>
</feature>
<sequence length="125" mass="14787">MIKTLGIISGGICIIILFLNFLLYFLQDIYFKTNNKNIKKSINSALPILSKYNKCSIFICFIFFLIHISCFFNSIKHFNLNALILFFLILIITFDFDIFFKSEKYLLKKIASYLIIFFLIFHIIL</sequence>
<keyword evidence="1" id="KW-1133">Transmembrane helix</keyword>
<gene>
    <name evidence="2" type="ORF">IBLFYP30_00573</name>
</gene>
<feature type="transmembrane region" description="Helical" evidence="1">
    <location>
        <begin position="6"/>
        <end position="26"/>
    </location>
</feature>
<accession>A0A6N3FUU2</accession>
<name>A0A6N3FUU2_9FIRM</name>
<organism evidence="2">
    <name type="scientific">Intestinibacter bartlettii</name>
    <dbReference type="NCBI Taxonomy" id="261299"/>
    <lineage>
        <taxon>Bacteria</taxon>
        <taxon>Bacillati</taxon>
        <taxon>Bacillota</taxon>
        <taxon>Clostridia</taxon>
        <taxon>Peptostreptococcales</taxon>
        <taxon>Peptostreptococcaceae</taxon>
        <taxon>Intestinibacter</taxon>
    </lineage>
</organism>
<evidence type="ECO:0008006" key="3">
    <source>
        <dbReference type="Google" id="ProtNLM"/>
    </source>
</evidence>
<proteinExistence type="predicted"/>
<feature type="transmembrane region" description="Helical" evidence="1">
    <location>
        <begin position="80"/>
        <end position="99"/>
    </location>
</feature>
<evidence type="ECO:0000256" key="1">
    <source>
        <dbReference type="SAM" id="Phobius"/>
    </source>
</evidence>
<reference evidence="2" key="1">
    <citation type="submission" date="2019-11" db="EMBL/GenBank/DDBJ databases">
        <authorList>
            <person name="Feng L."/>
        </authorList>
    </citation>
    <scope>NUCLEOTIDE SEQUENCE</scope>
    <source>
        <strain evidence="2">IbartlettiiLFYP30</strain>
    </source>
</reference>
<dbReference type="EMBL" id="CACRUE010000045">
    <property type="protein sequence ID" value="VYU55626.1"/>
    <property type="molecule type" value="Genomic_DNA"/>
</dbReference>
<feature type="transmembrane region" description="Helical" evidence="1">
    <location>
        <begin position="55"/>
        <end position="74"/>
    </location>
</feature>
<evidence type="ECO:0000313" key="2">
    <source>
        <dbReference type="EMBL" id="VYU55626.1"/>
    </source>
</evidence>
<protein>
    <recommendedName>
        <fullName evidence="3">DUF4181 domain-containing protein</fullName>
    </recommendedName>
</protein>